<name>A0A8H7PWX6_9FUNG</name>
<dbReference type="EMBL" id="JAEPRA010000008">
    <property type="protein sequence ID" value="KAG2181802.1"/>
    <property type="molecule type" value="Genomic_DNA"/>
</dbReference>
<feature type="region of interest" description="Disordered" evidence="2">
    <location>
        <begin position="314"/>
        <end position="363"/>
    </location>
</feature>
<keyword evidence="1" id="KW-0175">Coiled coil</keyword>
<evidence type="ECO:0000256" key="2">
    <source>
        <dbReference type="SAM" id="MobiDB-lite"/>
    </source>
</evidence>
<gene>
    <name evidence="3" type="ORF">INT44_008617</name>
</gene>
<dbReference type="OrthoDB" id="4088568at2759"/>
<accession>A0A8H7PWX6</accession>
<reference evidence="3" key="1">
    <citation type="submission" date="2020-12" db="EMBL/GenBank/DDBJ databases">
        <title>Metabolic potential, ecology and presence of endohyphal bacteria is reflected in genomic diversity of Mucoromycotina.</title>
        <authorList>
            <person name="Muszewska A."/>
            <person name="Okrasinska A."/>
            <person name="Steczkiewicz K."/>
            <person name="Drgas O."/>
            <person name="Orlowska M."/>
            <person name="Perlinska-Lenart U."/>
            <person name="Aleksandrzak-Piekarczyk T."/>
            <person name="Szatraj K."/>
            <person name="Zielenkiewicz U."/>
            <person name="Pilsyk S."/>
            <person name="Malc E."/>
            <person name="Mieczkowski P."/>
            <person name="Kruszewska J.S."/>
            <person name="Biernat P."/>
            <person name="Pawlowska J."/>
        </authorList>
    </citation>
    <scope>NUCLEOTIDE SEQUENCE</scope>
    <source>
        <strain evidence="3">WA0000051536</strain>
    </source>
</reference>
<evidence type="ECO:0000313" key="4">
    <source>
        <dbReference type="Proteomes" id="UP000612746"/>
    </source>
</evidence>
<feature type="compositionally biased region" description="Basic and acidic residues" evidence="2">
    <location>
        <begin position="318"/>
        <end position="343"/>
    </location>
</feature>
<comment type="caution">
    <text evidence="3">The sequence shown here is derived from an EMBL/GenBank/DDBJ whole genome shotgun (WGS) entry which is preliminary data.</text>
</comment>
<dbReference type="Proteomes" id="UP000612746">
    <property type="component" value="Unassembled WGS sequence"/>
</dbReference>
<dbReference type="AlphaFoldDB" id="A0A8H7PWX6"/>
<evidence type="ECO:0000313" key="3">
    <source>
        <dbReference type="EMBL" id="KAG2181802.1"/>
    </source>
</evidence>
<evidence type="ECO:0000256" key="1">
    <source>
        <dbReference type="SAM" id="Coils"/>
    </source>
</evidence>
<feature type="region of interest" description="Disordered" evidence="2">
    <location>
        <begin position="643"/>
        <end position="669"/>
    </location>
</feature>
<feature type="coiled-coil region" evidence="1">
    <location>
        <begin position="95"/>
        <end position="219"/>
    </location>
</feature>
<keyword evidence="4" id="KW-1185">Reference proteome</keyword>
<organism evidence="3 4">
    <name type="scientific">Umbelopsis vinacea</name>
    <dbReference type="NCBI Taxonomy" id="44442"/>
    <lineage>
        <taxon>Eukaryota</taxon>
        <taxon>Fungi</taxon>
        <taxon>Fungi incertae sedis</taxon>
        <taxon>Mucoromycota</taxon>
        <taxon>Mucoromycotina</taxon>
        <taxon>Umbelopsidomycetes</taxon>
        <taxon>Umbelopsidales</taxon>
        <taxon>Umbelopsidaceae</taxon>
        <taxon>Umbelopsis</taxon>
    </lineage>
</organism>
<sequence length="691" mass="77301">MADPSSTADMPVNHNTSHDPLSDSLEYLLASRQSHQDDTIDIICCCGKNECPSQKQYEESLQKAESDARLAAGTEIGQTLLHKHESYTMDAQTIQAELEQKIKLISAEKKALERLNHEAKIENEQVKDDCVRAIAERERSKKASFMIEAVQKDLEIVSIRCKNLEDENQAKKSEIAEIKALQVIVAQSHSMEQTMQGKVDDLLQELSSVQKNEAAVESKYRKLKSRYEALHASYHMTKRQMKELESSSEDYKALAWLKESNNKMRQDLLHISNGSPNKETQSAQLISLIQELATANNKLKGEILNQQETISALSSRVQEAENGTKNDDDEDYHHLHHNTEPKDSFAIPMPKHKHARSTDMSSQLSGSWSSSILATSPPRFSTNVSEDVVNHTPQPISLLSKLEAAQKSNLSQSLPGKPIMFKKPESMISVDTYTGDPNINPQRSTSTPMKTKFGSPLSQSSIFVTPSPPQSPSYGGQELRHPYKVLYDLAFNLQKRLSGTEIRILNRRLHRAFDMLKLTDLSNSIIENVDQDIQALDSRFSWVQQGVKNQEQPWAQETISLGSFFVMVKLVQDLLAEIGNLRTTLNSLQVEYVNKVNENQSFVEKALEEQSESSKPDKSESKQTDNAGTFAWLSSIIYRTSGSTTSVKNSDDGSVHSSTEENSEAGNTSSISYLSNSIYRIASTLQGSQKD</sequence>
<proteinExistence type="predicted"/>
<protein>
    <submittedName>
        <fullName evidence="3">Uncharacterized protein</fullName>
    </submittedName>
</protein>